<protein>
    <submittedName>
        <fullName evidence="2">Uncharacterized protein LOC142177172</fullName>
    </submittedName>
</protein>
<name>A0AC58TWY8_TOBAC</name>
<accession>A0AC58TWY8</accession>
<keyword evidence="1" id="KW-1185">Reference proteome</keyword>
<dbReference type="Proteomes" id="UP000790787">
    <property type="component" value="Chromosome 23"/>
</dbReference>
<reference evidence="1" key="1">
    <citation type="journal article" date="2014" name="Nat. Commun.">
        <title>The tobacco genome sequence and its comparison with those of tomato and potato.</title>
        <authorList>
            <person name="Sierro N."/>
            <person name="Battey J.N."/>
            <person name="Ouadi S."/>
            <person name="Bakaher N."/>
            <person name="Bovet L."/>
            <person name="Willig A."/>
            <person name="Goepfert S."/>
            <person name="Peitsch M.C."/>
            <person name="Ivanov N.V."/>
        </authorList>
    </citation>
    <scope>NUCLEOTIDE SEQUENCE [LARGE SCALE GENOMIC DNA]</scope>
</reference>
<gene>
    <name evidence="2" type="primary">LOC142177172</name>
</gene>
<evidence type="ECO:0000313" key="2">
    <source>
        <dbReference type="RefSeq" id="XP_075101741.1"/>
    </source>
</evidence>
<proteinExistence type="predicted"/>
<sequence length="271" mass="29935">MNKFKPRAVSCVFLGYPRGMKGYKFLNVSTHSIFFSRDVSFHEHISPYHLPPSSHFPSPPFDFADSSFPPVVSLPSYHPPPASISPVPPCVSSPPSSPTTAPAFLSPPSLYSIPVPPPPPPPHLPDLRGSGRTVNPPAYLSDFVCSSFLPSSSSHVSLNLEVSTSDLHMLEPQFYQQATSNPAWQERYNARLVIKGDTQKEGIDYTKSFFLVVKLTIVKCLLSLAVKRHWIVFQLDVNNDFLHGDLHELPGSDFLIFLMPCSPKATLPAQP</sequence>
<evidence type="ECO:0000313" key="1">
    <source>
        <dbReference type="Proteomes" id="UP000790787"/>
    </source>
</evidence>
<reference evidence="2" key="2">
    <citation type="submission" date="2025-08" db="UniProtKB">
        <authorList>
            <consortium name="RefSeq"/>
        </authorList>
    </citation>
    <scope>IDENTIFICATION</scope>
    <source>
        <tissue evidence="2">Leaf</tissue>
    </source>
</reference>
<dbReference type="RefSeq" id="XP_075101741.1">
    <property type="nucleotide sequence ID" value="XM_075245640.1"/>
</dbReference>
<organism evidence="1 2">
    <name type="scientific">Nicotiana tabacum</name>
    <name type="common">Common tobacco</name>
    <dbReference type="NCBI Taxonomy" id="4097"/>
    <lineage>
        <taxon>Eukaryota</taxon>
        <taxon>Viridiplantae</taxon>
        <taxon>Streptophyta</taxon>
        <taxon>Embryophyta</taxon>
        <taxon>Tracheophyta</taxon>
        <taxon>Spermatophyta</taxon>
        <taxon>Magnoliopsida</taxon>
        <taxon>eudicotyledons</taxon>
        <taxon>Gunneridae</taxon>
        <taxon>Pentapetalae</taxon>
        <taxon>asterids</taxon>
        <taxon>lamiids</taxon>
        <taxon>Solanales</taxon>
        <taxon>Solanaceae</taxon>
        <taxon>Nicotianoideae</taxon>
        <taxon>Nicotianeae</taxon>
        <taxon>Nicotiana</taxon>
    </lineage>
</organism>